<dbReference type="PROSITE" id="PS50995">
    <property type="entry name" value="HTH_MARR_2"/>
    <property type="match status" value="1"/>
</dbReference>
<reference evidence="5 6" key="1">
    <citation type="submission" date="2018-05" db="EMBL/GenBank/DDBJ databases">
        <title>Pararhodobacter marina sp. nov., isolated from deep-sea water of the Indian Ocean.</title>
        <authorList>
            <person name="Lai Q.Sr."/>
            <person name="Liu X."/>
            <person name="Shao Z."/>
        </authorList>
    </citation>
    <scope>NUCLEOTIDE SEQUENCE [LARGE SCALE GENOMIC DNA]</scope>
    <source>
        <strain evidence="5 6">CIC4N-9</strain>
    </source>
</reference>
<keyword evidence="2" id="KW-0238">DNA-binding</keyword>
<dbReference type="EMBL" id="QEYD01000004">
    <property type="protein sequence ID" value="PWE29806.1"/>
    <property type="molecule type" value="Genomic_DNA"/>
</dbReference>
<evidence type="ECO:0000313" key="6">
    <source>
        <dbReference type="Proteomes" id="UP000244940"/>
    </source>
</evidence>
<dbReference type="InterPro" id="IPR036390">
    <property type="entry name" value="WH_DNA-bd_sf"/>
</dbReference>
<evidence type="ECO:0000256" key="1">
    <source>
        <dbReference type="ARBA" id="ARBA00023015"/>
    </source>
</evidence>
<dbReference type="AlphaFoldDB" id="A0A2U2CD44"/>
<proteinExistence type="predicted"/>
<dbReference type="InterPro" id="IPR000835">
    <property type="entry name" value="HTH_MarR-typ"/>
</dbReference>
<sequence>MQSTAVKIADEPADEPLKLQAALESSINFRLRMAQILAYKSFEAVTPDHSGAARYLGLLSIVCENPGMPQHRLAEAVGLQRSSLVPILDRMEKNGVLERRAVDGDRRANAVWATPHGEAIVADLSDKANKVEAQTLAGFSDEEVELLRAMLDRVITNLRAL</sequence>
<dbReference type="SUPFAM" id="SSF46785">
    <property type="entry name" value="Winged helix' DNA-binding domain"/>
    <property type="match status" value="1"/>
</dbReference>
<feature type="domain" description="HTH marR-type" evidence="4">
    <location>
        <begin position="24"/>
        <end position="156"/>
    </location>
</feature>
<dbReference type="Pfam" id="PF01047">
    <property type="entry name" value="MarR"/>
    <property type="match status" value="1"/>
</dbReference>
<dbReference type="Gene3D" id="1.10.10.10">
    <property type="entry name" value="Winged helix-like DNA-binding domain superfamily/Winged helix DNA-binding domain"/>
    <property type="match status" value="1"/>
</dbReference>
<dbReference type="OrthoDB" id="8452803at2"/>
<dbReference type="InterPro" id="IPR036388">
    <property type="entry name" value="WH-like_DNA-bd_sf"/>
</dbReference>
<dbReference type="Proteomes" id="UP000244940">
    <property type="component" value="Unassembled WGS sequence"/>
</dbReference>
<dbReference type="PANTHER" id="PTHR42756">
    <property type="entry name" value="TRANSCRIPTIONAL REGULATOR, MARR"/>
    <property type="match status" value="1"/>
</dbReference>
<gene>
    <name evidence="5" type="ORF">C4N9_08705</name>
</gene>
<evidence type="ECO:0000256" key="2">
    <source>
        <dbReference type="ARBA" id="ARBA00023125"/>
    </source>
</evidence>
<keyword evidence="6" id="KW-1185">Reference proteome</keyword>
<comment type="caution">
    <text evidence="5">The sequence shown here is derived from an EMBL/GenBank/DDBJ whole genome shotgun (WGS) entry which is preliminary data.</text>
</comment>
<dbReference type="SMART" id="SM00347">
    <property type="entry name" value="HTH_MARR"/>
    <property type="match status" value="1"/>
</dbReference>
<dbReference type="RefSeq" id="WP_109532918.1">
    <property type="nucleotide sequence ID" value="NZ_CAXPUO010000023.1"/>
</dbReference>
<dbReference type="GO" id="GO:0003700">
    <property type="term" value="F:DNA-binding transcription factor activity"/>
    <property type="evidence" value="ECO:0007669"/>
    <property type="project" value="InterPro"/>
</dbReference>
<dbReference type="GeneID" id="94364970"/>
<evidence type="ECO:0000313" key="5">
    <source>
        <dbReference type="EMBL" id="PWE29806.1"/>
    </source>
</evidence>
<evidence type="ECO:0000256" key="3">
    <source>
        <dbReference type="ARBA" id="ARBA00023163"/>
    </source>
</evidence>
<dbReference type="PRINTS" id="PR00598">
    <property type="entry name" value="HTHMARR"/>
</dbReference>
<dbReference type="GO" id="GO:0003677">
    <property type="term" value="F:DNA binding"/>
    <property type="evidence" value="ECO:0007669"/>
    <property type="project" value="UniProtKB-KW"/>
</dbReference>
<name>A0A2U2CD44_9RHOB</name>
<dbReference type="PANTHER" id="PTHR42756:SF1">
    <property type="entry name" value="TRANSCRIPTIONAL REPRESSOR OF EMRAB OPERON"/>
    <property type="match status" value="1"/>
</dbReference>
<protein>
    <recommendedName>
        <fullName evidence="4">HTH marR-type domain-containing protein</fullName>
    </recommendedName>
</protein>
<accession>A0A2U2CD44</accession>
<organism evidence="5 6">
    <name type="scientific">Pararhodobacter marinus</name>
    <dbReference type="NCBI Taxonomy" id="2184063"/>
    <lineage>
        <taxon>Bacteria</taxon>
        <taxon>Pseudomonadati</taxon>
        <taxon>Pseudomonadota</taxon>
        <taxon>Alphaproteobacteria</taxon>
        <taxon>Rhodobacterales</taxon>
        <taxon>Paracoccaceae</taxon>
        <taxon>Pararhodobacter</taxon>
    </lineage>
</organism>
<keyword evidence="3" id="KW-0804">Transcription</keyword>
<keyword evidence="1" id="KW-0805">Transcription regulation</keyword>
<evidence type="ECO:0000259" key="4">
    <source>
        <dbReference type="PROSITE" id="PS50995"/>
    </source>
</evidence>